<sequence length="61" mass="6821">PFEELLKINPTPPVPPRFDVGQNYSDPAKIPHPTRFSGHQSVVRHPFLTSLASGVLSRRCQ</sequence>
<dbReference type="EMBL" id="JXTB01001069">
    <property type="protein sequence ID" value="PON31404.1"/>
    <property type="molecule type" value="Genomic_DNA"/>
</dbReference>
<gene>
    <name evidence="2" type="ORF">PanWU01x14_370130</name>
</gene>
<keyword evidence="3" id="KW-1185">Reference proteome</keyword>
<protein>
    <submittedName>
        <fullName evidence="2">Uncharacterized protein</fullName>
    </submittedName>
</protein>
<accession>A0A2P5A4F1</accession>
<evidence type="ECO:0000313" key="2">
    <source>
        <dbReference type="EMBL" id="PON31404.1"/>
    </source>
</evidence>
<organism evidence="2 3">
    <name type="scientific">Parasponia andersonii</name>
    <name type="common">Sponia andersonii</name>
    <dbReference type="NCBI Taxonomy" id="3476"/>
    <lineage>
        <taxon>Eukaryota</taxon>
        <taxon>Viridiplantae</taxon>
        <taxon>Streptophyta</taxon>
        <taxon>Embryophyta</taxon>
        <taxon>Tracheophyta</taxon>
        <taxon>Spermatophyta</taxon>
        <taxon>Magnoliopsida</taxon>
        <taxon>eudicotyledons</taxon>
        <taxon>Gunneridae</taxon>
        <taxon>Pentapetalae</taxon>
        <taxon>rosids</taxon>
        <taxon>fabids</taxon>
        <taxon>Rosales</taxon>
        <taxon>Cannabaceae</taxon>
        <taxon>Parasponia</taxon>
    </lineage>
</organism>
<dbReference type="AlphaFoldDB" id="A0A2P5A4F1"/>
<reference evidence="3" key="1">
    <citation type="submission" date="2016-06" db="EMBL/GenBank/DDBJ databases">
        <title>Parallel loss of symbiosis genes in relatives of nitrogen-fixing non-legume Parasponia.</title>
        <authorList>
            <person name="Van Velzen R."/>
            <person name="Holmer R."/>
            <person name="Bu F."/>
            <person name="Rutten L."/>
            <person name="Van Zeijl A."/>
            <person name="Liu W."/>
            <person name="Santuari L."/>
            <person name="Cao Q."/>
            <person name="Sharma T."/>
            <person name="Shen D."/>
            <person name="Roswanjaya Y."/>
            <person name="Wardhani T."/>
            <person name="Kalhor M.S."/>
            <person name="Jansen J."/>
            <person name="Van den Hoogen J."/>
            <person name="Gungor B."/>
            <person name="Hartog M."/>
            <person name="Hontelez J."/>
            <person name="Verver J."/>
            <person name="Yang W.-C."/>
            <person name="Schijlen E."/>
            <person name="Repin R."/>
            <person name="Schilthuizen M."/>
            <person name="Schranz E."/>
            <person name="Heidstra R."/>
            <person name="Miyata K."/>
            <person name="Fedorova E."/>
            <person name="Kohlen W."/>
            <person name="Bisseling T."/>
            <person name="Smit S."/>
            <person name="Geurts R."/>
        </authorList>
    </citation>
    <scope>NUCLEOTIDE SEQUENCE [LARGE SCALE GENOMIC DNA]</scope>
    <source>
        <strain evidence="3">cv. WU1-14</strain>
    </source>
</reference>
<evidence type="ECO:0000256" key="1">
    <source>
        <dbReference type="SAM" id="MobiDB-lite"/>
    </source>
</evidence>
<evidence type="ECO:0000313" key="3">
    <source>
        <dbReference type="Proteomes" id="UP000237105"/>
    </source>
</evidence>
<comment type="caution">
    <text evidence="2">The sequence shown here is derived from an EMBL/GenBank/DDBJ whole genome shotgun (WGS) entry which is preliminary data.</text>
</comment>
<dbReference type="Proteomes" id="UP000237105">
    <property type="component" value="Unassembled WGS sequence"/>
</dbReference>
<feature type="non-terminal residue" evidence="2">
    <location>
        <position position="1"/>
    </location>
</feature>
<feature type="region of interest" description="Disordered" evidence="1">
    <location>
        <begin position="1"/>
        <end position="39"/>
    </location>
</feature>
<name>A0A2P5A4F1_PARAD</name>
<proteinExistence type="predicted"/>